<dbReference type="EMBL" id="BRXR01000001">
    <property type="protein sequence ID" value="GLC31982.1"/>
    <property type="molecule type" value="Genomic_DNA"/>
</dbReference>
<dbReference type="InterPro" id="IPR028228">
    <property type="entry name" value="Imm53"/>
</dbReference>
<gene>
    <name evidence="1" type="ORF">bsdE14_33920</name>
</gene>
<dbReference type="Pfam" id="PF15580">
    <property type="entry name" value="Imm53"/>
    <property type="match status" value="1"/>
</dbReference>
<organism evidence="1 2">
    <name type="scientific">Clostridium omnivorum</name>
    <dbReference type="NCBI Taxonomy" id="1604902"/>
    <lineage>
        <taxon>Bacteria</taxon>
        <taxon>Bacillati</taxon>
        <taxon>Bacillota</taxon>
        <taxon>Clostridia</taxon>
        <taxon>Eubacteriales</taxon>
        <taxon>Clostridiaceae</taxon>
        <taxon>Clostridium</taxon>
    </lineage>
</organism>
<protein>
    <recommendedName>
        <fullName evidence="3">Rhodanese-related sulfurtransferase</fullName>
    </recommendedName>
</protein>
<evidence type="ECO:0000313" key="2">
    <source>
        <dbReference type="Proteomes" id="UP001208567"/>
    </source>
</evidence>
<comment type="caution">
    <text evidence="1">The sequence shown here is derived from an EMBL/GenBank/DDBJ whole genome shotgun (WGS) entry which is preliminary data.</text>
</comment>
<proteinExistence type="predicted"/>
<evidence type="ECO:0000313" key="1">
    <source>
        <dbReference type="EMBL" id="GLC31982.1"/>
    </source>
</evidence>
<accession>A0ABQ5N9X7</accession>
<evidence type="ECO:0008006" key="3">
    <source>
        <dbReference type="Google" id="ProtNLM"/>
    </source>
</evidence>
<dbReference type="Proteomes" id="UP001208567">
    <property type="component" value="Unassembled WGS sequence"/>
</dbReference>
<dbReference type="RefSeq" id="WP_264851295.1">
    <property type="nucleotide sequence ID" value="NZ_BRXR01000001.1"/>
</dbReference>
<sequence>MSALNLLQELNKKCCQSESFLGIEMGTNDNHQWYVYIDLFDTEYETKDFKSVDIHIDKDNWVNCIKENYVFKGFGGAQNLEDILHIFCNWANN</sequence>
<keyword evidence="2" id="KW-1185">Reference proteome</keyword>
<name>A0ABQ5N9X7_9CLOT</name>
<reference evidence="1 2" key="1">
    <citation type="journal article" date="2024" name="Int. J. Syst. Evol. Microbiol.">
        <title>Clostridium omnivorum sp. nov., isolated from anoxic soil under the treatment of reductive soil disinfestation.</title>
        <authorList>
            <person name="Ueki A."/>
            <person name="Tonouchi A."/>
            <person name="Kaku N."/>
            <person name="Honma S."/>
            <person name="Ueki K."/>
        </authorList>
    </citation>
    <scope>NUCLEOTIDE SEQUENCE [LARGE SCALE GENOMIC DNA]</scope>
    <source>
        <strain evidence="1 2">E14</strain>
    </source>
</reference>